<dbReference type="Pfam" id="PF05627">
    <property type="entry name" value="AvrRpt-cleavage"/>
    <property type="match status" value="1"/>
</dbReference>
<protein>
    <recommendedName>
        <fullName evidence="1">RIN4 pathogenic type III effector avirulence factor Avr cleavage site domain-containing protein</fullName>
    </recommendedName>
</protein>
<proteinExistence type="predicted"/>
<dbReference type="InterPro" id="IPR040387">
    <property type="entry name" value="RIN4/NOI4"/>
</dbReference>
<feature type="domain" description="RIN4 pathogenic type III effector avirulence factor Avr cleavage site" evidence="1">
    <location>
        <begin position="6"/>
        <end position="39"/>
    </location>
</feature>
<name>A0AAP0QUT9_9ROSI</name>
<evidence type="ECO:0000259" key="1">
    <source>
        <dbReference type="Pfam" id="PF05627"/>
    </source>
</evidence>
<dbReference type="Proteomes" id="UP001428341">
    <property type="component" value="Unassembled WGS sequence"/>
</dbReference>
<sequence length="174" mass="18379">MSSHGHGSTLPKFGEWDVNDPATADGFSFVFIKASEEKRGGSAAAGNPTFTGLIQSFLFLSLGGTSLDFNLDDYFENVNGLAPPSYKGGANHDFDTKDKDYNSTKLSTERCLPLAADGGERSSVLQQNSAEDKLEELCAAASTDGAATHLNTAELIVRANVAHCNHLSSFLSAA</sequence>
<dbReference type="EMBL" id="JBCGBO010000001">
    <property type="protein sequence ID" value="KAK9227892.1"/>
    <property type="molecule type" value="Genomic_DNA"/>
</dbReference>
<dbReference type="InterPro" id="IPR008700">
    <property type="entry name" value="TypeIII_avirulence_cleave"/>
</dbReference>
<accession>A0AAP0QUT9</accession>
<reference evidence="2 3" key="1">
    <citation type="submission" date="2024-05" db="EMBL/GenBank/DDBJ databases">
        <title>Haplotype-resolved chromosome-level genome assembly of Huyou (Citrus changshanensis).</title>
        <authorList>
            <person name="Miao C."/>
            <person name="Chen W."/>
            <person name="Wu Y."/>
            <person name="Wang L."/>
            <person name="Zhao S."/>
            <person name="Grierson D."/>
            <person name="Xu C."/>
            <person name="Chen K."/>
        </authorList>
    </citation>
    <scope>NUCLEOTIDE SEQUENCE [LARGE SCALE GENOMIC DNA]</scope>
    <source>
        <strain evidence="2">01-14</strain>
        <tissue evidence="2">Leaf</tissue>
    </source>
</reference>
<comment type="caution">
    <text evidence="2">The sequence shown here is derived from an EMBL/GenBank/DDBJ whole genome shotgun (WGS) entry which is preliminary data.</text>
</comment>
<dbReference type="GO" id="GO:0005886">
    <property type="term" value="C:plasma membrane"/>
    <property type="evidence" value="ECO:0007669"/>
    <property type="project" value="TreeGrafter"/>
</dbReference>
<evidence type="ECO:0000313" key="3">
    <source>
        <dbReference type="Proteomes" id="UP001428341"/>
    </source>
</evidence>
<organism evidence="2 3">
    <name type="scientific">Citrus x changshan-huyou</name>
    <dbReference type="NCBI Taxonomy" id="2935761"/>
    <lineage>
        <taxon>Eukaryota</taxon>
        <taxon>Viridiplantae</taxon>
        <taxon>Streptophyta</taxon>
        <taxon>Embryophyta</taxon>
        <taxon>Tracheophyta</taxon>
        <taxon>Spermatophyta</taxon>
        <taxon>Magnoliopsida</taxon>
        <taxon>eudicotyledons</taxon>
        <taxon>Gunneridae</taxon>
        <taxon>Pentapetalae</taxon>
        <taxon>rosids</taxon>
        <taxon>malvids</taxon>
        <taxon>Sapindales</taxon>
        <taxon>Rutaceae</taxon>
        <taxon>Aurantioideae</taxon>
        <taxon>Citrus</taxon>
    </lineage>
</organism>
<keyword evidence="3" id="KW-1185">Reference proteome</keyword>
<gene>
    <name evidence="2" type="ORF">WN944_020836</name>
</gene>
<dbReference type="AlphaFoldDB" id="A0AAP0QUT9"/>
<dbReference type="PANTHER" id="PTHR33159:SF66">
    <property type="entry name" value="RPM1-INTERACTING PROTEIN 4 (RIN4) FAMILY PROTEIN"/>
    <property type="match status" value="1"/>
</dbReference>
<evidence type="ECO:0000313" key="2">
    <source>
        <dbReference type="EMBL" id="KAK9227892.1"/>
    </source>
</evidence>
<dbReference type="PANTHER" id="PTHR33159">
    <property type="entry name" value="RPM1-INTERACTING PROTEIN 4 (RIN4) FAMILY PROTEIN"/>
    <property type="match status" value="1"/>
</dbReference>